<proteinExistence type="predicted"/>
<reference evidence="3" key="1">
    <citation type="submission" date="2020-05" db="EMBL/GenBank/DDBJ databases">
        <authorList>
            <person name="Chiriac C."/>
            <person name="Salcher M."/>
            <person name="Ghai R."/>
            <person name="Kavagutti S V."/>
        </authorList>
    </citation>
    <scope>NUCLEOTIDE SEQUENCE</scope>
</reference>
<gene>
    <name evidence="3" type="ORF">UFOVP385_6</name>
</gene>
<protein>
    <submittedName>
        <fullName evidence="3">Uncharacterized protein</fullName>
    </submittedName>
</protein>
<feature type="coiled-coil region" evidence="1">
    <location>
        <begin position="12"/>
        <end position="59"/>
    </location>
</feature>
<dbReference type="EMBL" id="LR798316">
    <property type="protein sequence ID" value="CAB5223186.1"/>
    <property type="molecule type" value="Genomic_DNA"/>
</dbReference>
<feature type="region of interest" description="Disordered" evidence="2">
    <location>
        <begin position="229"/>
        <end position="248"/>
    </location>
</feature>
<name>A0A6J7WYU9_9CAUD</name>
<feature type="coiled-coil region" evidence="1">
    <location>
        <begin position="324"/>
        <end position="389"/>
    </location>
</feature>
<accession>A0A6J7WYU9</accession>
<organism evidence="3">
    <name type="scientific">uncultured Caudovirales phage</name>
    <dbReference type="NCBI Taxonomy" id="2100421"/>
    <lineage>
        <taxon>Viruses</taxon>
        <taxon>Duplodnaviria</taxon>
        <taxon>Heunggongvirae</taxon>
        <taxon>Uroviricota</taxon>
        <taxon>Caudoviricetes</taxon>
        <taxon>Peduoviridae</taxon>
        <taxon>Maltschvirus</taxon>
        <taxon>Maltschvirus maltsch</taxon>
    </lineage>
</organism>
<evidence type="ECO:0000256" key="1">
    <source>
        <dbReference type="SAM" id="Coils"/>
    </source>
</evidence>
<evidence type="ECO:0000313" key="3">
    <source>
        <dbReference type="EMBL" id="CAB5223186.1"/>
    </source>
</evidence>
<feature type="compositionally biased region" description="Basic and acidic residues" evidence="2">
    <location>
        <begin position="229"/>
        <end position="246"/>
    </location>
</feature>
<evidence type="ECO:0000256" key="2">
    <source>
        <dbReference type="SAM" id="MobiDB-lite"/>
    </source>
</evidence>
<sequence>MAEKVEIDIEVNSNVEQSIAGLKELKKQLKETAAGSADFKKLANEIDDLEDKIKGSRQGAADWIDTLESAGGPIGALGKGLNSAKVATVSFGTALKATGIGLVVAAIGGLVAAFSQSETAMKKLQPLFIAFEKILGGIFRAFEPVLDAFIELATSALPYITKGIGMFYSGLYSLFTLVKNVGVSVGKILKGVFTLDFDALKEGAAGIKDAFTGVAKTFNDTYARFEAGTKEQTKTEKEELDKRNKNAADAAAKKKAAAEKAAAEAEKLRQENLKKAEAADAVELEAFKATLTEREQSEYEAGLKLAEQRKVLAAAGRTDMTAIEEQYRITLAEIKKKYDDEEAKKQEEIDKKNAENLKKKLEDERGIILTNLQAKFEDLDRENAKIDGDFAADLERLAAQRDILAEQERTELANTELTEFQKTEIRKKYSDARIAITNQEIATEKAAAQAKHEINMAYLGLFEQFGNVLGQVAGKNKALAIAGIVISQAAAIGQIIASTGIANAKAIAVSPLTFGMPWVAINTISAGLSIASVIAGAVKSIQQVNQAASQAGVSGGGGGGSVGGAAPSLPKVGGMAAPQVQTQSGNNPSSQIAQTIAMSQQKPMRAYVVGQDISSQQALDRRTNVAATFSSGG</sequence>
<keyword evidence="1" id="KW-0175">Coiled coil</keyword>